<evidence type="ECO:0000313" key="2">
    <source>
        <dbReference type="Proteomes" id="UP000017246"/>
    </source>
</evidence>
<organism evidence="1 2">
    <name type="scientific">Echinococcus multilocularis</name>
    <name type="common">Fox tapeworm</name>
    <dbReference type="NCBI Taxonomy" id="6211"/>
    <lineage>
        <taxon>Eukaryota</taxon>
        <taxon>Metazoa</taxon>
        <taxon>Spiralia</taxon>
        <taxon>Lophotrochozoa</taxon>
        <taxon>Platyhelminthes</taxon>
        <taxon>Cestoda</taxon>
        <taxon>Eucestoda</taxon>
        <taxon>Cyclophyllidea</taxon>
        <taxon>Taeniidae</taxon>
        <taxon>Echinococcus</taxon>
    </lineage>
</organism>
<gene>
    <name evidence="1" type="ORF">EmuJ_000784950</name>
</gene>
<reference evidence="1" key="2">
    <citation type="submission" date="2015-11" db="EMBL/GenBank/DDBJ databases">
        <authorList>
            <person name="Zhang Y."/>
            <person name="Guo Z."/>
        </authorList>
    </citation>
    <scope>NUCLEOTIDE SEQUENCE</scope>
</reference>
<dbReference type="GO" id="GO:0000428">
    <property type="term" value="C:DNA-directed RNA polymerase complex"/>
    <property type="evidence" value="ECO:0007669"/>
    <property type="project" value="UniProtKB-KW"/>
</dbReference>
<evidence type="ECO:0000313" key="1">
    <source>
        <dbReference type="EMBL" id="CDS40276.1"/>
    </source>
</evidence>
<keyword evidence="1" id="KW-0804">Transcription</keyword>
<dbReference type="AlphaFoldDB" id="A0A068Y6V2"/>
<sequence length="40" mass="4584">MRLRAPAYVAPRKFLLYTLLCPGTVVIRHLHLKHGAEINN</sequence>
<name>A0A068Y6V2_ECHMU</name>
<dbReference type="Proteomes" id="UP000017246">
    <property type="component" value="Unassembled WGS sequence"/>
</dbReference>
<reference evidence="1" key="1">
    <citation type="journal article" date="2013" name="Nature">
        <title>The genomes of four tapeworm species reveal adaptations to parasitism.</title>
        <authorList>
            <person name="Tsai I.J."/>
            <person name="Zarowiecki M."/>
            <person name="Holroyd N."/>
            <person name="Garciarrubio A."/>
            <person name="Sanchez-Flores A."/>
            <person name="Brooks K.L."/>
            <person name="Tracey A."/>
            <person name="Bobes R.J."/>
            <person name="Fragoso G."/>
            <person name="Sciutto E."/>
            <person name="Aslett M."/>
            <person name="Beasley H."/>
            <person name="Bennett H.M."/>
            <person name="Cai J."/>
            <person name="Camicia F."/>
            <person name="Clark R."/>
            <person name="Cucher M."/>
            <person name="De Silva N."/>
            <person name="Day T.A."/>
            <person name="Deplazes P."/>
            <person name="Estrada K."/>
            <person name="Fernandez C."/>
            <person name="Holland P.W."/>
            <person name="Hou J."/>
            <person name="Hu S."/>
            <person name="Huckvale T."/>
            <person name="Hung S.S."/>
            <person name="Kamenetzky L."/>
            <person name="Keane J.A."/>
            <person name="Kiss F."/>
            <person name="Koziol U."/>
            <person name="Lambert O."/>
            <person name="Liu K."/>
            <person name="Luo X."/>
            <person name="Luo Y."/>
            <person name="Macchiaroli N."/>
            <person name="Nichol S."/>
            <person name="Paps J."/>
            <person name="Parkinson J."/>
            <person name="Pouchkina-Stantcheva N."/>
            <person name="Riddiford N."/>
            <person name="Rosenzvit M."/>
            <person name="Salinas G."/>
            <person name="Wasmuth J.D."/>
            <person name="Zamanian M."/>
            <person name="Zheng Y."/>
            <person name="Cai X."/>
            <person name="Soberon X."/>
            <person name="Olson P.D."/>
            <person name="Laclette J.P."/>
            <person name="Brehm K."/>
            <person name="Berriman M."/>
            <person name="Garciarrubio A."/>
            <person name="Bobes R.J."/>
            <person name="Fragoso G."/>
            <person name="Sanchez-Flores A."/>
            <person name="Estrada K."/>
            <person name="Cevallos M.A."/>
            <person name="Morett E."/>
            <person name="Gonzalez V."/>
            <person name="Portillo T."/>
            <person name="Ochoa-Leyva A."/>
            <person name="Jose M.V."/>
            <person name="Sciutto E."/>
            <person name="Landa A."/>
            <person name="Jimenez L."/>
            <person name="Valdes V."/>
            <person name="Carrero J.C."/>
            <person name="Larralde C."/>
            <person name="Morales-Montor J."/>
            <person name="Limon-Lason J."/>
            <person name="Soberon X."/>
            <person name="Laclette J.P."/>
        </authorList>
    </citation>
    <scope>NUCLEOTIDE SEQUENCE [LARGE SCALE GENOMIC DNA]</scope>
</reference>
<accession>A0A068Y6V2</accession>
<keyword evidence="1" id="KW-0240">DNA-directed RNA polymerase</keyword>
<keyword evidence="2" id="KW-1185">Reference proteome</keyword>
<protein>
    <submittedName>
        <fullName evidence="1">DNA-directed RNA polymerase</fullName>
    </submittedName>
</protein>
<proteinExistence type="predicted"/>
<dbReference type="EMBL" id="LN902841">
    <property type="protein sequence ID" value="CDS40276.1"/>
    <property type="molecule type" value="Genomic_DNA"/>
</dbReference>